<gene>
    <name evidence="3" type="ORF">G7066_02410</name>
</gene>
<protein>
    <submittedName>
        <fullName evidence="3">N-acetyltransferase</fullName>
    </submittedName>
</protein>
<dbReference type="CDD" id="cd04301">
    <property type="entry name" value="NAT_SF"/>
    <property type="match status" value="1"/>
</dbReference>
<organism evidence="3 4">
    <name type="scientific">Leucobacter coleopterorum</name>
    <dbReference type="NCBI Taxonomy" id="2714933"/>
    <lineage>
        <taxon>Bacteria</taxon>
        <taxon>Bacillati</taxon>
        <taxon>Actinomycetota</taxon>
        <taxon>Actinomycetes</taxon>
        <taxon>Micrococcales</taxon>
        <taxon>Microbacteriaceae</taxon>
        <taxon>Leucobacter</taxon>
    </lineage>
</organism>
<dbReference type="PROSITE" id="PS51186">
    <property type="entry name" value="GNAT"/>
    <property type="match status" value="1"/>
</dbReference>
<dbReference type="EMBL" id="CP049933">
    <property type="protein sequence ID" value="QIM17830.1"/>
    <property type="molecule type" value="Genomic_DNA"/>
</dbReference>
<dbReference type="InterPro" id="IPR000182">
    <property type="entry name" value="GNAT_dom"/>
</dbReference>
<dbReference type="InterPro" id="IPR050769">
    <property type="entry name" value="NAT_camello-type"/>
</dbReference>
<evidence type="ECO:0000313" key="3">
    <source>
        <dbReference type="EMBL" id="QIM17830.1"/>
    </source>
</evidence>
<evidence type="ECO:0000259" key="2">
    <source>
        <dbReference type="PROSITE" id="PS51186"/>
    </source>
</evidence>
<reference evidence="3 4" key="1">
    <citation type="submission" date="2020-03" db="EMBL/GenBank/DDBJ databases">
        <title>Leucobacter sp. nov., isolated from beetles.</title>
        <authorList>
            <person name="Hyun D.-W."/>
            <person name="Bae J.-W."/>
        </authorList>
    </citation>
    <scope>NUCLEOTIDE SEQUENCE [LARGE SCALE GENOMIC DNA]</scope>
    <source>
        <strain evidence="3 4">HDW9A</strain>
    </source>
</reference>
<dbReference type="SUPFAM" id="SSF55729">
    <property type="entry name" value="Acyl-CoA N-acyltransferases (Nat)"/>
    <property type="match status" value="1"/>
</dbReference>
<dbReference type="PANTHER" id="PTHR13947">
    <property type="entry name" value="GNAT FAMILY N-ACETYLTRANSFERASE"/>
    <property type="match status" value="1"/>
</dbReference>
<dbReference type="PANTHER" id="PTHR13947:SF37">
    <property type="entry name" value="LD18367P"/>
    <property type="match status" value="1"/>
</dbReference>
<dbReference type="Gene3D" id="3.40.630.30">
    <property type="match status" value="1"/>
</dbReference>
<dbReference type="RefSeq" id="WP_166328760.1">
    <property type="nucleotide sequence ID" value="NZ_CP049933.1"/>
</dbReference>
<dbReference type="Proteomes" id="UP000503441">
    <property type="component" value="Chromosome"/>
</dbReference>
<feature type="domain" description="N-acetyltransferase" evidence="2">
    <location>
        <begin position="5"/>
        <end position="161"/>
    </location>
</feature>
<accession>A0ABX6JU70</accession>
<dbReference type="InterPro" id="IPR016181">
    <property type="entry name" value="Acyl_CoA_acyltransferase"/>
</dbReference>
<evidence type="ECO:0000256" key="1">
    <source>
        <dbReference type="ARBA" id="ARBA00022679"/>
    </source>
</evidence>
<sequence>MNEETLIRTAHPREFKAIDALIEAAYAHDYGPSTGDSDLIHLAAARAKRFDVWVAHDAAGLLLGSVTTRRAGGPPLHEDVREGELDLRLLGVALEARRRGVASELMRFVGEHAAASGFSAVVLKTAPNMTGAHRLYEAIGFARDAGRDGLWIDGEWQFDLLTYVYEPVDVG</sequence>
<proteinExistence type="predicted"/>
<name>A0ABX6JU70_9MICO</name>
<dbReference type="Pfam" id="PF00583">
    <property type="entry name" value="Acetyltransf_1"/>
    <property type="match status" value="1"/>
</dbReference>
<keyword evidence="4" id="KW-1185">Reference proteome</keyword>
<keyword evidence="1" id="KW-0808">Transferase</keyword>
<evidence type="ECO:0000313" key="4">
    <source>
        <dbReference type="Proteomes" id="UP000503441"/>
    </source>
</evidence>